<evidence type="ECO:0000256" key="3">
    <source>
        <dbReference type="ARBA" id="ARBA00022553"/>
    </source>
</evidence>
<dbReference type="InterPro" id="IPR001610">
    <property type="entry name" value="PAC"/>
</dbReference>
<dbReference type="Proteomes" id="UP001153642">
    <property type="component" value="Unassembled WGS sequence"/>
</dbReference>
<dbReference type="SMART" id="SM00086">
    <property type="entry name" value="PAC"/>
    <property type="match status" value="4"/>
</dbReference>
<dbReference type="PANTHER" id="PTHR43304:SF1">
    <property type="entry name" value="PAC DOMAIN-CONTAINING PROTEIN"/>
    <property type="match status" value="1"/>
</dbReference>
<dbReference type="SUPFAM" id="SSF55874">
    <property type="entry name" value="ATPase domain of HSP90 chaperone/DNA topoisomerase II/histidine kinase"/>
    <property type="match status" value="1"/>
</dbReference>
<keyword evidence="10" id="KW-1185">Reference proteome</keyword>
<dbReference type="Gene3D" id="3.30.565.10">
    <property type="entry name" value="Histidine kinase-like ATPase, C-terminal domain"/>
    <property type="match status" value="1"/>
</dbReference>
<dbReference type="InterPro" id="IPR000700">
    <property type="entry name" value="PAS-assoc_C"/>
</dbReference>
<dbReference type="InterPro" id="IPR005467">
    <property type="entry name" value="His_kinase_dom"/>
</dbReference>
<organism evidence="9 10">
    <name type="scientific">Galbibacter pacificus</name>
    <dbReference type="NCBI Taxonomy" id="2996052"/>
    <lineage>
        <taxon>Bacteria</taxon>
        <taxon>Pseudomonadati</taxon>
        <taxon>Bacteroidota</taxon>
        <taxon>Flavobacteriia</taxon>
        <taxon>Flavobacteriales</taxon>
        <taxon>Flavobacteriaceae</taxon>
        <taxon>Galbibacter</taxon>
    </lineage>
</organism>
<dbReference type="InterPro" id="IPR035965">
    <property type="entry name" value="PAS-like_dom_sf"/>
</dbReference>
<dbReference type="PRINTS" id="PR00344">
    <property type="entry name" value="BCTRLSENSOR"/>
</dbReference>
<name>A0ABT6FVU5_9FLAO</name>
<dbReference type="SUPFAM" id="SSF55785">
    <property type="entry name" value="PYP-like sensor domain (PAS domain)"/>
    <property type="match status" value="4"/>
</dbReference>
<dbReference type="PROSITE" id="PS50113">
    <property type="entry name" value="PAC"/>
    <property type="match status" value="1"/>
</dbReference>
<dbReference type="Pfam" id="PF13426">
    <property type="entry name" value="PAS_9"/>
    <property type="match status" value="3"/>
</dbReference>
<feature type="domain" description="Histidine kinase" evidence="6">
    <location>
        <begin position="527"/>
        <end position="740"/>
    </location>
</feature>
<feature type="domain" description="PAS" evidence="7">
    <location>
        <begin position="384"/>
        <end position="455"/>
    </location>
</feature>
<dbReference type="PROSITE" id="PS50112">
    <property type="entry name" value="PAS"/>
    <property type="match status" value="1"/>
</dbReference>
<comment type="caution">
    <text evidence="9">The sequence shown here is derived from an EMBL/GenBank/DDBJ whole genome shotgun (WGS) entry which is preliminary data.</text>
</comment>
<evidence type="ECO:0000313" key="9">
    <source>
        <dbReference type="EMBL" id="MDG3587367.1"/>
    </source>
</evidence>
<proteinExistence type="predicted"/>
<protein>
    <recommendedName>
        <fullName evidence="2">histidine kinase</fullName>
        <ecNumber evidence="2">2.7.13.3</ecNumber>
    </recommendedName>
</protein>
<dbReference type="PROSITE" id="PS50109">
    <property type="entry name" value="HIS_KIN"/>
    <property type="match status" value="1"/>
</dbReference>
<reference evidence="9" key="1">
    <citation type="submission" date="2022-11" db="EMBL/GenBank/DDBJ databases">
        <title>High-quality draft genome sequence of Galbibacter sp. strain CMA-7.</title>
        <authorList>
            <person name="Wei L."/>
            <person name="Dong C."/>
            <person name="Shao Z."/>
        </authorList>
    </citation>
    <scope>NUCLEOTIDE SEQUENCE</scope>
    <source>
        <strain evidence="9">CMA-7</strain>
    </source>
</reference>
<comment type="catalytic activity">
    <reaction evidence="1">
        <text>ATP + protein L-histidine = ADP + protein N-phospho-L-histidine.</text>
        <dbReference type="EC" id="2.7.13.3"/>
    </reaction>
</comment>
<dbReference type="PANTHER" id="PTHR43304">
    <property type="entry name" value="PHYTOCHROME-LIKE PROTEIN CPH1"/>
    <property type="match status" value="1"/>
</dbReference>
<keyword evidence="4" id="KW-0808">Transferase</keyword>
<evidence type="ECO:0000256" key="4">
    <source>
        <dbReference type="ARBA" id="ARBA00022679"/>
    </source>
</evidence>
<dbReference type="SMART" id="SM00091">
    <property type="entry name" value="PAS"/>
    <property type="match status" value="3"/>
</dbReference>
<evidence type="ECO:0000259" key="8">
    <source>
        <dbReference type="PROSITE" id="PS50113"/>
    </source>
</evidence>
<evidence type="ECO:0000259" key="6">
    <source>
        <dbReference type="PROSITE" id="PS50109"/>
    </source>
</evidence>
<sequence>MTNLLIIKQCPTPMALLDKDLHLIGASDAWYKFTKAPMENAPKIPFTDILPKGTRSLVNAVRESKEKSRVIEGEDYNYQPEGKIQWIYYKIQPSDNEFIIYLNDITSEKENLKTKIFLEETSKVAQIGNWFYDVKNDLLEWTVVTKKICDVSQDYVPTLEKFLQFFKEGKHVEQALKNINSAINKGNDFDLELQILTAKGEEKWVRFRGHVEKAKDKAVKIYGTLQNIDPQKTTELQLALQEKQIKSSKRALAENKQAFKSIFNSTFQFTGFLNIKGRLVDINEPALNFGGIETEDVINKYFWDTYWWQGSIKEQKKLKKNFKKAIRGEFVRYEAKILDKNNNKVYVDFSLKPVLDHKKRVSFLIAEGRVIQEMVEARKKLKESEKLHRTLLELSPTGLALNDAMSGEFLDMNNSFKQSTGYSSNELLKMTHLDVIPKTDKNKELRVLKEVLNQGKYGPYEGHYLNKNKQLVPTLITRVLITNSTGRKLIWSVIQDITHIKEKEEELLEVINVASEQNNRLLNFAHIVSHNLRSHASNFSMLIELLGVEEDVFKKVEIIDMLNSASGNMLETISNLNEIIAINTNLNIKTETVNLKAEIDEAFTNISELIKNSFAEVENNVPEDIDIKVVKAYLESILLNIFTNAIKYKAPNRYPVIKINAEQIKGFTVLSVEDNGRGIDLEKHGHKLFGMYKTFHGNSDARGIGLFITKNQIDAMKGKIEAESEIDKGTKFKIYFNENY</sequence>
<dbReference type="CDD" id="cd00130">
    <property type="entry name" value="PAS"/>
    <property type="match status" value="2"/>
</dbReference>
<evidence type="ECO:0000259" key="7">
    <source>
        <dbReference type="PROSITE" id="PS50112"/>
    </source>
</evidence>
<evidence type="ECO:0000313" key="10">
    <source>
        <dbReference type="Proteomes" id="UP001153642"/>
    </source>
</evidence>
<dbReference type="InterPro" id="IPR036890">
    <property type="entry name" value="HATPase_C_sf"/>
</dbReference>
<dbReference type="Gene3D" id="3.30.450.20">
    <property type="entry name" value="PAS domain"/>
    <property type="match status" value="4"/>
</dbReference>
<gene>
    <name evidence="9" type="ORF">OSR52_15985</name>
</gene>
<evidence type="ECO:0000256" key="1">
    <source>
        <dbReference type="ARBA" id="ARBA00000085"/>
    </source>
</evidence>
<dbReference type="InterPro" id="IPR004358">
    <property type="entry name" value="Sig_transdc_His_kin-like_C"/>
</dbReference>
<dbReference type="NCBIfam" id="TIGR00229">
    <property type="entry name" value="sensory_box"/>
    <property type="match status" value="2"/>
</dbReference>
<dbReference type="Pfam" id="PF02518">
    <property type="entry name" value="HATPase_c"/>
    <property type="match status" value="1"/>
</dbReference>
<dbReference type="EMBL" id="JAPMUA010000006">
    <property type="protein sequence ID" value="MDG3587367.1"/>
    <property type="molecule type" value="Genomic_DNA"/>
</dbReference>
<accession>A0ABT6FVU5</accession>
<dbReference type="InterPro" id="IPR052162">
    <property type="entry name" value="Sensor_kinase/Photoreceptor"/>
</dbReference>
<feature type="domain" description="PAC" evidence="8">
    <location>
        <begin position="331"/>
        <end position="383"/>
    </location>
</feature>
<keyword evidence="5" id="KW-0418">Kinase</keyword>
<dbReference type="EC" id="2.7.13.3" evidence="2"/>
<keyword evidence="3" id="KW-0597">Phosphoprotein</keyword>
<dbReference type="InterPro" id="IPR003594">
    <property type="entry name" value="HATPase_dom"/>
</dbReference>
<evidence type="ECO:0000256" key="2">
    <source>
        <dbReference type="ARBA" id="ARBA00012438"/>
    </source>
</evidence>
<dbReference type="RefSeq" id="WP_277900926.1">
    <property type="nucleotide sequence ID" value="NZ_JAPMUA010000006.1"/>
</dbReference>
<dbReference type="SMART" id="SM00387">
    <property type="entry name" value="HATPase_c"/>
    <property type="match status" value="1"/>
</dbReference>
<evidence type="ECO:0000256" key="5">
    <source>
        <dbReference type="ARBA" id="ARBA00022777"/>
    </source>
</evidence>
<dbReference type="InterPro" id="IPR000014">
    <property type="entry name" value="PAS"/>
</dbReference>